<evidence type="ECO:0000313" key="2">
    <source>
        <dbReference type="EMBL" id="CAD8305639.1"/>
    </source>
</evidence>
<feature type="region of interest" description="Disordered" evidence="1">
    <location>
        <begin position="265"/>
        <end position="353"/>
    </location>
</feature>
<gene>
    <name evidence="2" type="ORF">CEUR00632_LOCUS18189</name>
</gene>
<dbReference type="EMBL" id="HBEC01039145">
    <property type="protein sequence ID" value="CAD8305639.1"/>
    <property type="molecule type" value="Transcribed_RNA"/>
</dbReference>
<name>A0A7R9VV16_9CHLO</name>
<protein>
    <submittedName>
        <fullName evidence="2">Uncharacterized protein</fullName>
    </submittedName>
</protein>
<organism evidence="2">
    <name type="scientific">Chlamydomonas euryale</name>
    <dbReference type="NCBI Taxonomy" id="1486919"/>
    <lineage>
        <taxon>Eukaryota</taxon>
        <taxon>Viridiplantae</taxon>
        <taxon>Chlorophyta</taxon>
        <taxon>core chlorophytes</taxon>
        <taxon>Chlorophyceae</taxon>
        <taxon>CS clade</taxon>
        <taxon>Chlamydomonadales</taxon>
        <taxon>Chlamydomonadaceae</taxon>
        <taxon>Chlamydomonas</taxon>
    </lineage>
</organism>
<evidence type="ECO:0000256" key="1">
    <source>
        <dbReference type="SAM" id="MobiDB-lite"/>
    </source>
</evidence>
<feature type="compositionally biased region" description="Basic residues" evidence="1">
    <location>
        <begin position="273"/>
        <end position="288"/>
    </location>
</feature>
<feature type="compositionally biased region" description="Acidic residues" evidence="1">
    <location>
        <begin position="302"/>
        <end position="343"/>
    </location>
</feature>
<accession>A0A7R9VV16</accession>
<feature type="compositionally biased region" description="Basic and acidic residues" evidence="1">
    <location>
        <begin position="344"/>
        <end position="353"/>
    </location>
</feature>
<dbReference type="AlphaFoldDB" id="A0A7R9VV16"/>
<sequence length="578" mass="61019">MGCGSSSAAAAGGLGKDPEDLYLDYIQFRPMKVPVFDDFLFDKVTPVVNKVVDICNDLNGALDDIKDAGSAVAGAFRANVSINGVKATDTVVLALQKADGTFPSKEEVVSLPDTAKAADKKLSAARKVLVKEMEAKYVALQVVDDQLAVGEGAEAPAALATFNAALEELRGAIGAEMKLVVVVKPAGVGGADSLRASLEAPVFSKDGEITWTPAGVLAVAQSNSAKALFAAEQSVGTALAKLSTAVKAARDAKIKVDLELSRKNLKAKMPEAKRKRKAKGKGKGKSKSKSMSMSMFGGGGDGEGEGEGEAEAEAEEEPEAEAEAEEEAEPEAEAEAEAEGEGEGEGKAAKADTKIDAEAEAIAEDKKDAVRKAVTTLNQQLFKLCKAARNATTDVNLAKAFVLLMTSFKERGMELAKSNGKEFRDVLSFAPKLDFGMDGVEFDFGVKLDIDGFRDLSGKETLQKLLPGAGKLVLKAIEDMIVDVKEKMIPKFKELAELIEELVGSVGEVFSDPMDKIKEAFGNVDDMFAIPKAVAAAGLNAKTVAVEPIRVISTFKDTMVRVKDEFSAAFEETKAIMA</sequence>
<proteinExistence type="predicted"/>
<reference evidence="2" key="1">
    <citation type="submission" date="2021-01" db="EMBL/GenBank/DDBJ databases">
        <authorList>
            <person name="Corre E."/>
            <person name="Pelletier E."/>
            <person name="Niang G."/>
            <person name="Scheremetjew M."/>
            <person name="Finn R."/>
            <person name="Kale V."/>
            <person name="Holt S."/>
            <person name="Cochrane G."/>
            <person name="Meng A."/>
            <person name="Brown T."/>
            <person name="Cohen L."/>
        </authorList>
    </citation>
    <scope>NUCLEOTIDE SEQUENCE</scope>
    <source>
        <strain evidence="2">CCMP219</strain>
    </source>
</reference>